<dbReference type="InterPro" id="IPR020051">
    <property type="entry name" value="SagB-type_dehydrogenase"/>
</dbReference>
<accession>A0A845F0W8</accession>
<evidence type="ECO:0000313" key="3">
    <source>
        <dbReference type="Proteomes" id="UP000447833"/>
    </source>
</evidence>
<dbReference type="Pfam" id="PF00881">
    <property type="entry name" value="Nitroreductase"/>
    <property type="match status" value="1"/>
</dbReference>
<dbReference type="PANTHER" id="PTHR43745:SF2">
    <property type="entry name" value="NITROREDUCTASE MJ1384-RELATED"/>
    <property type="match status" value="1"/>
</dbReference>
<dbReference type="EMBL" id="WMEY01000004">
    <property type="protein sequence ID" value="MYL64408.1"/>
    <property type="molecule type" value="Genomic_DNA"/>
</dbReference>
<evidence type="ECO:0000313" key="2">
    <source>
        <dbReference type="EMBL" id="MYL64408.1"/>
    </source>
</evidence>
<dbReference type="InterPro" id="IPR029479">
    <property type="entry name" value="Nitroreductase"/>
</dbReference>
<comment type="caution">
    <text evidence="2">The sequence shown here is derived from an EMBL/GenBank/DDBJ whole genome shotgun (WGS) entry which is preliminary data.</text>
</comment>
<dbReference type="GO" id="GO:0016491">
    <property type="term" value="F:oxidoreductase activity"/>
    <property type="evidence" value="ECO:0007669"/>
    <property type="project" value="InterPro"/>
</dbReference>
<gene>
    <name evidence="2" type="ORF">GLW07_13710</name>
</gene>
<dbReference type="AlphaFoldDB" id="A0A845F0W8"/>
<evidence type="ECO:0000259" key="1">
    <source>
        <dbReference type="Pfam" id="PF00881"/>
    </source>
</evidence>
<protein>
    <submittedName>
        <fullName evidence="2">SagB/ThcOx family dehydrogenase</fullName>
    </submittedName>
</protein>
<name>A0A845F0W8_9BACL</name>
<dbReference type="RefSeq" id="WP_160919863.1">
    <property type="nucleotide sequence ID" value="NZ_WMEY01000004.1"/>
</dbReference>
<dbReference type="InterPro" id="IPR000415">
    <property type="entry name" value="Nitroreductase-like"/>
</dbReference>
<sequence>MDLDLFLHQLHFQNDLVTPPNWEVNWDDAPLPYKVYRHLPEYGLPYDIPLTIQDQTPCPTPDLNKIGHFLWYVYGLSQFNQTAFPSSSDEESAETMQGFRRFPPSGGGLYPSELYFYLKLEELPTGIYHYDVAHHRLLMLRKGRLDSYLTSALGNSSSLSNCFGAVIITTMFWKNFFKYHNFSYRLQGLDAGALIGQLLEVSKYFRFYPKVHFQFLDQAINHLLGLNGQEESAYAVIPISEHKVVHEEAPGECSATELVKEIPNITTTHYERSKTVLPFPEISQLHHATLLECTEQFRRLKGNEKKFENKTKIALPEPKEITKDFTHTCRNRYSPEMDFNAQKIDQVQLASLLKESTESYQYANDLNKEEKQMSRVSIYGCFYQVGNIPNGAYRYDPASHSLLLIKEGDFRFSLQAGMSLHNVNLHQVPICLHIVGDRTHYKAELDYRGYRIQHMEAGMLLQRVLLTASALGMNGHPLLGFDINGCDEIYELERAQKTTIIQVPVGFHRAKSWLVGGIHG</sequence>
<dbReference type="SUPFAM" id="SSF55469">
    <property type="entry name" value="FMN-dependent nitroreductase-like"/>
    <property type="match status" value="1"/>
</dbReference>
<proteinExistence type="predicted"/>
<dbReference type="PANTHER" id="PTHR43745">
    <property type="entry name" value="NITROREDUCTASE MJ1384-RELATED"/>
    <property type="match status" value="1"/>
</dbReference>
<dbReference type="Proteomes" id="UP000447833">
    <property type="component" value="Unassembled WGS sequence"/>
</dbReference>
<organism evidence="2 3">
    <name type="scientific">Guptibacillus hwajinpoensis</name>
    <dbReference type="NCBI Taxonomy" id="208199"/>
    <lineage>
        <taxon>Bacteria</taxon>
        <taxon>Bacillati</taxon>
        <taxon>Bacillota</taxon>
        <taxon>Bacilli</taxon>
        <taxon>Bacillales</taxon>
        <taxon>Guptibacillaceae</taxon>
        <taxon>Guptibacillus</taxon>
    </lineage>
</organism>
<feature type="domain" description="Nitroreductase" evidence="1">
    <location>
        <begin position="383"/>
        <end position="506"/>
    </location>
</feature>
<dbReference type="InterPro" id="IPR052544">
    <property type="entry name" value="Bacteriocin_Proc_Enz"/>
</dbReference>
<dbReference type="CDD" id="cd02142">
    <property type="entry name" value="McbC_SagB-like_oxidoreductase"/>
    <property type="match status" value="1"/>
</dbReference>
<dbReference type="NCBIfam" id="TIGR03605">
    <property type="entry name" value="antibiot_sagB"/>
    <property type="match status" value="1"/>
</dbReference>
<dbReference type="Gene3D" id="3.40.109.10">
    <property type="entry name" value="NADH Oxidase"/>
    <property type="match status" value="2"/>
</dbReference>
<reference evidence="2 3" key="1">
    <citation type="submission" date="2019-11" db="EMBL/GenBank/DDBJ databases">
        <title>Genome sequences of 17 halophilic strains isolated from different environments.</title>
        <authorList>
            <person name="Furrow R.E."/>
        </authorList>
    </citation>
    <scope>NUCLEOTIDE SEQUENCE [LARGE SCALE GENOMIC DNA]</scope>
    <source>
        <strain evidence="2 3">22506_14_FS</strain>
    </source>
</reference>